<feature type="region of interest" description="Disordered" evidence="1">
    <location>
        <begin position="238"/>
        <end position="267"/>
    </location>
</feature>
<accession>A0A7C8IB88</accession>
<feature type="compositionally biased region" description="Low complexity" evidence="1">
    <location>
        <begin position="240"/>
        <end position="259"/>
    </location>
</feature>
<evidence type="ECO:0000313" key="2">
    <source>
        <dbReference type="EMBL" id="KAF2873746.1"/>
    </source>
</evidence>
<dbReference type="OrthoDB" id="3794971at2759"/>
<reference evidence="2 3" key="1">
    <citation type="submission" date="2020-01" db="EMBL/GenBank/DDBJ databases">
        <authorList>
            <consortium name="DOE Joint Genome Institute"/>
            <person name="Haridas S."/>
            <person name="Albert R."/>
            <person name="Binder M."/>
            <person name="Bloem J."/>
            <person name="Labutti K."/>
            <person name="Salamov A."/>
            <person name="Andreopoulos B."/>
            <person name="Baker S.E."/>
            <person name="Barry K."/>
            <person name="Bills G."/>
            <person name="Bluhm B.H."/>
            <person name="Cannon C."/>
            <person name="Castanera R."/>
            <person name="Culley D.E."/>
            <person name="Daum C."/>
            <person name="Ezra D."/>
            <person name="Gonzalez J.B."/>
            <person name="Henrissat B."/>
            <person name="Kuo A."/>
            <person name="Liang C."/>
            <person name="Lipzen A."/>
            <person name="Lutzoni F."/>
            <person name="Magnuson J."/>
            <person name="Mondo S."/>
            <person name="Nolan M."/>
            <person name="Ohm R."/>
            <person name="Pangilinan J."/>
            <person name="Park H.-J.H."/>
            <person name="Ramirez L."/>
            <person name="Alfaro M."/>
            <person name="Sun H."/>
            <person name="Tritt A."/>
            <person name="Yoshinaga Y."/>
            <person name="Zwiers L.-H.L."/>
            <person name="Turgeon B.G."/>
            <person name="Goodwin S.B."/>
            <person name="Spatafora J.W."/>
            <person name="Crous P.W."/>
            <person name="Grigoriev I.V."/>
        </authorList>
    </citation>
    <scope>NUCLEOTIDE SEQUENCE [LARGE SCALE GENOMIC DNA]</scope>
    <source>
        <strain evidence="2 3">CBS 611.86</strain>
    </source>
</reference>
<organism evidence="2 3">
    <name type="scientific">Massariosphaeria phaeospora</name>
    <dbReference type="NCBI Taxonomy" id="100035"/>
    <lineage>
        <taxon>Eukaryota</taxon>
        <taxon>Fungi</taxon>
        <taxon>Dikarya</taxon>
        <taxon>Ascomycota</taxon>
        <taxon>Pezizomycotina</taxon>
        <taxon>Dothideomycetes</taxon>
        <taxon>Pleosporomycetidae</taxon>
        <taxon>Pleosporales</taxon>
        <taxon>Pleosporales incertae sedis</taxon>
        <taxon>Massariosphaeria</taxon>
    </lineage>
</organism>
<name>A0A7C8IB88_9PLEO</name>
<evidence type="ECO:0000313" key="3">
    <source>
        <dbReference type="Proteomes" id="UP000481861"/>
    </source>
</evidence>
<comment type="caution">
    <text evidence="2">The sequence shown here is derived from an EMBL/GenBank/DDBJ whole genome shotgun (WGS) entry which is preliminary data.</text>
</comment>
<feature type="compositionally biased region" description="Low complexity" evidence="1">
    <location>
        <begin position="687"/>
        <end position="702"/>
    </location>
</feature>
<dbReference type="Proteomes" id="UP000481861">
    <property type="component" value="Unassembled WGS sequence"/>
</dbReference>
<keyword evidence="3" id="KW-1185">Reference proteome</keyword>
<dbReference type="AlphaFoldDB" id="A0A7C8IB88"/>
<feature type="compositionally biased region" description="Polar residues" evidence="1">
    <location>
        <begin position="174"/>
        <end position="183"/>
    </location>
</feature>
<feature type="region of interest" description="Disordered" evidence="1">
    <location>
        <begin position="529"/>
        <end position="550"/>
    </location>
</feature>
<gene>
    <name evidence="2" type="ORF">BDV95DRAFT_593064</name>
</gene>
<feature type="region of interest" description="Disordered" evidence="1">
    <location>
        <begin position="113"/>
        <end position="223"/>
    </location>
</feature>
<sequence>MVPPKRGKQKETPPETQGPVPQQGQTFFQRISAIMPSMPRRLSTENQRAKTAPNLDPTATKKVFRRASRPADQEPLLIPRIKIPTLSDQPCPYDAEVYYSFPRLEKSRSCLCGLRSPSPSSRGEVRHQPGGRPCSACRARSPVSHLNPSRRSSLAPGGLETVVEGSVSGAQPDEGSSNSTPRRSSMPRIPSLNRLFYLTPTSSPGRPPTRRGYVADPDSESNAGLTFDQLMQRLPRIRASPSPSLSTSTSPTTTTPTSPKLHRIHGLPRSEKYPYVHKHEVQQHLSAAQAGLAPPSSPLASGSNRPHTAAAFTDSRQGQASVREPYLDFSETVFYGHSNSPLPFTQRSTAQSRERPIITITETIVTSSSSVSVDSDDSSSVDWHVQDSRVYRQRLASPEARPSRDQYTLIDDGDSGTAAESEGVESRGARRGRRGRRDDNVPRLRGGAGSETVEYTVTRRCLLTCHEAAPPPGTHYFSRSTPVSTRTQSPTGAVARLPLSLTRVHGGTSRQSLHKTQIELIDPTILHPQPQFPPELSPSPDAVPGLPPPQPIPHLRGGAGRSTLLDTDRLPPTLWFLAGGRGRPMTVAQWKTHRPKKRMGGLLGMAVFGTRAGKPYKEERKKGAGAASGSLVGSDASLVSSGSSSSSSSSSSSGSGGSGRGRGRGGGEGSGAAGATAGAGSPGGNAAGDAGAAGAAGAATGAGSPGGNAAGDDNDAQGGATGGIANADAS</sequence>
<feature type="region of interest" description="Disordered" evidence="1">
    <location>
        <begin position="1"/>
        <end position="25"/>
    </location>
</feature>
<feature type="compositionally biased region" description="Gly residues" evidence="1">
    <location>
        <begin position="654"/>
        <end position="672"/>
    </location>
</feature>
<feature type="region of interest" description="Disordered" evidence="1">
    <location>
        <begin position="289"/>
        <end position="321"/>
    </location>
</feature>
<feature type="region of interest" description="Disordered" evidence="1">
    <location>
        <begin position="395"/>
        <end position="449"/>
    </location>
</feature>
<evidence type="ECO:0000256" key="1">
    <source>
        <dbReference type="SAM" id="MobiDB-lite"/>
    </source>
</evidence>
<feature type="compositionally biased region" description="Low complexity" evidence="1">
    <location>
        <begin position="289"/>
        <end position="303"/>
    </location>
</feature>
<proteinExistence type="predicted"/>
<feature type="compositionally biased region" description="Low complexity" evidence="1">
    <location>
        <begin position="624"/>
        <end position="653"/>
    </location>
</feature>
<feature type="region of interest" description="Disordered" evidence="1">
    <location>
        <begin position="616"/>
        <end position="730"/>
    </location>
</feature>
<protein>
    <submittedName>
        <fullName evidence="2">Uncharacterized protein</fullName>
    </submittedName>
</protein>
<feature type="region of interest" description="Disordered" evidence="1">
    <location>
        <begin position="40"/>
        <end position="69"/>
    </location>
</feature>
<dbReference type="EMBL" id="JAADJZ010000007">
    <property type="protein sequence ID" value="KAF2873746.1"/>
    <property type="molecule type" value="Genomic_DNA"/>
</dbReference>